<proteinExistence type="predicted"/>
<reference evidence="1" key="1">
    <citation type="submission" date="2016-05" db="EMBL/GenBank/DDBJ databases">
        <authorList>
            <person name="Lavstsen T."/>
            <person name="Jespersen J.S."/>
        </authorList>
    </citation>
    <scope>NUCLEOTIDE SEQUENCE</scope>
    <source>
        <tissue evidence="1">Brain</tissue>
    </source>
</reference>
<feature type="non-terminal residue" evidence="1">
    <location>
        <position position="1"/>
    </location>
</feature>
<organism evidence="1">
    <name type="scientific">Nothobranchius rachovii</name>
    <name type="common">bluefin notho</name>
    <dbReference type="NCBI Taxonomy" id="451742"/>
    <lineage>
        <taxon>Eukaryota</taxon>
        <taxon>Metazoa</taxon>
        <taxon>Chordata</taxon>
        <taxon>Craniata</taxon>
        <taxon>Vertebrata</taxon>
        <taxon>Euteleostomi</taxon>
        <taxon>Actinopterygii</taxon>
        <taxon>Neopterygii</taxon>
        <taxon>Teleostei</taxon>
        <taxon>Neoteleostei</taxon>
        <taxon>Acanthomorphata</taxon>
        <taxon>Ovalentaria</taxon>
        <taxon>Atherinomorphae</taxon>
        <taxon>Cyprinodontiformes</taxon>
        <taxon>Nothobranchiidae</taxon>
        <taxon>Nothobranchius</taxon>
    </lineage>
</organism>
<dbReference type="AlphaFoldDB" id="A0A1A8RTL6"/>
<sequence>RTRWTAERIRQSADPWTRTQFLDFCSSSAFLDGRPAWTGGVPLGSEEEEFSVPTGRRIPGSLEGAAVGPHMDENIRFMELGASDWTVLHSASFFCDDDVDSAS</sequence>
<accession>A0A1A8RTL6</accession>
<name>A0A1A8RTL6_9TELE</name>
<reference evidence="1" key="2">
    <citation type="submission" date="2016-06" db="EMBL/GenBank/DDBJ databases">
        <title>The genome of a short-lived fish provides insights into sex chromosome evolution and the genetic control of aging.</title>
        <authorList>
            <person name="Reichwald K."/>
            <person name="Felder M."/>
            <person name="Petzold A."/>
            <person name="Koch P."/>
            <person name="Groth M."/>
            <person name="Platzer M."/>
        </authorList>
    </citation>
    <scope>NUCLEOTIDE SEQUENCE</scope>
    <source>
        <tissue evidence="1">Brain</tissue>
    </source>
</reference>
<evidence type="ECO:0000313" key="1">
    <source>
        <dbReference type="EMBL" id="SBS08624.1"/>
    </source>
</evidence>
<dbReference type="EMBL" id="HAEI01009740">
    <property type="protein sequence ID" value="SBS08624.1"/>
    <property type="molecule type" value="Transcribed_RNA"/>
</dbReference>
<gene>
    <name evidence="1" type="primary">Nfu_g_1_015710</name>
</gene>
<protein>
    <submittedName>
        <fullName evidence="1">Uncharacterized protein</fullName>
    </submittedName>
</protein>
<feature type="non-terminal residue" evidence="1">
    <location>
        <position position="103"/>
    </location>
</feature>